<feature type="domain" description="NfeD1b N-terminal" evidence="8">
    <location>
        <begin position="42"/>
        <end position="203"/>
    </location>
</feature>
<evidence type="ECO:0000256" key="5">
    <source>
        <dbReference type="SAM" id="Phobius"/>
    </source>
</evidence>
<feature type="transmembrane region" description="Helical" evidence="5">
    <location>
        <begin position="298"/>
        <end position="316"/>
    </location>
</feature>
<evidence type="ECO:0000313" key="10">
    <source>
        <dbReference type="Proteomes" id="UP000319771"/>
    </source>
</evidence>
<dbReference type="AlphaFoldDB" id="A0A538UEG0"/>
<dbReference type="InterPro" id="IPR056738">
    <property type="entry name" value="NfeD1b_N"/>
</dbReference>
<feature type="domain" description="NfeD-like C-terminal" evidence="6">
    <location>
        <begin position="386"/>
        <end position="439"/>
    </location>
</feature>
<keyword evidence="2 5" id="KW-0812">Transmembrane</keyword>
<dbReference type="InterPro" id="IPR012340">
    <property type="entry name" value="NA-bd_OB-fold"/>
</dbReference>
<dbReference type="EMBL" id="VBPB01000004">
    <property type="protein sequence ID" value="TMQ74274.1"/>
    <property type="molecule type" value="Genomic_DNA"/>
</dbReference>
<dbReference type="PANTHER" id="PTHR33507">
    <property type="entry name" value="INNER MEMBRANE PROTEIN YBBJ"/>
    <property type="match status" value="1"/>
</dbReference>
<dbReference type="InterPro" id="IPR002810">
    <property type="entry name" value="NfeD-like_C"/>
</dbReference>
<dbReference type="InterPro" id="IPR052165">
    <property type="entry name" value="Membrane_assoc_protease"/>
</dbReference>
<evidence type="ECO:0000256" key="1">
    <source>
        <dbReference type="ARBA" id="ARBA00004141"/>
    </source>
</evidence>
<keyword evidence="3 5" id="KW-1133">Transmembrane helix</keyword>
<feature type="transmembrane region" description="Helical" evidence="5">
    <location>
        <begin position="244"/>
        <end position="267"/>
    </location>
</feature>
<feature type="domain" description="NfeD integral membrane" evidence="7">
    <location>
        <begin position="252"/>
        <end position="368"/>
    </location>
</feature>
<organism evidence="9 10">
    <name type="scientific">Eiseniibacteriota bacterium</name>
    <dbReference type="NCBI Taxonomy" id="2212470"/>
    <lineage>
        <taxon>Bacteria</taxon>
        <taxon>Candidatus Eiseniibacteriota</taxon>
    </lineage>
</organism>
<proteinExistence type="predicted"/>
<dbReference type="GO" id="GO:0016020">
    <property type="term" value="C:membrane"/>
    <property type="evidence" value="ECO:0007669"/>
    <property type="project" value="UniProtKB-SubCell"/>
</dbReference>
<dbReference type="Gene3D" id="3.90.226.10">
    <property type="entry name" value="2-enoyl-CoA Hydratase, Chain A, domain 1"/>
    <property type="match status" value="1"/>
</dbReference>
<keyword evidence="4 5" id="KW-0472">Membrane</keyword>
<name>A0A538UEG0_UNCEI</name>
<protein>
    <submittedName>
        <fullName evidence="9">Nodulation protein NfeD</fullName>
    </submittedName>
</protein>
<dbReference type="Pfam" id="PF25145">
    <property type="entry name" value="NfeD1b_N"/>
    <property type="match status" value="1"/>
</dbReference>
<evidence type="ECO:0000313" key="9">
    <source>
        <dbReference type="EMBL" id="TMQ74274.1"/>
    </source>
</evidence>
<dbReference type="Proteomes" id="UP000319771">
    <property type="component" value="Unassembled WGS sequence"/>
</dbReference>
<dbReference type="CDD" id="cd07020">
    <property type="entry name" value="Clp_protease_NfeD_1"/>
    <property type="match status" value="1"/>
</dbReference>
<feature type="transmembrane region" description="Helical" evidence="5">
    <location>
        <begin position="323"/>
        <end position="343"/>
    </location>
</feature>
<evidence type="ECO:0000259" key="7">
    <source>
        <dbReference type="Pfam" id="PF24961"/>
    </source>
</evidence>
<dbReference type="InterPro" id="IPR056739">
    <property type="entry name" value="NfeD_membrane"/>
</dbReference>
<feature type="transmembrane region" description="Helical" evidence="5">
    <location>
        <begin position="349"/>
        <end position="373"/>
    </location>
</feature>
<accession>A0A538UEG0</accession>
<dbReference type="Gene3D" id="2.40.50.140">
    <property type="entry name" value="Nucleic acid-binding proteins"/>
    <property type="match status" value="1"/>
</dbReference>
<dbReference type="SUPFAM" id="SSF52096">
    <property type="entry name" value="ClpP/crotonase"/>
    <property type="match status" value="1"/>
</dbReference>
<evidence type="ECO:0000259" key="8">
    <source>
        <dbReference type="Pfam" id="PF25145"/>
    </source>
</evidence>
<dbReference type="Pfam" id="PF24961">
    <property type="entry name" value="NfeD_membrane"/>
    <property type="match status" value="1"/>
</dbReference>
<dbReference type="Pfam" id="PF01957">
    <property type="entry name" value="NfeD"/>
    <property type="match status" value="1"/>
</dbReference>
<gene>
    <name evidence="9" type="ORF">E6K81_00370</name>
</gene>
<dbReference type="SUPFAM" id="SSF141322">
    <property type="entry name" value="NfeD domain-like"/>
    <property type="match status" value="1"/>
</dbReference>
<dbReference type="PANTHER" id="PTHR33507:SF4">
    <property type="entry name" value="NODULATION COMPETITIVENESS PROTEIN NFED"/>
    <property type="match status" value="1"/>
</dbReference>
<sequence>MSRGGRVRRAARSLAFVVGLGVVLGLAPRAARAADAAGSGRVRVVRLEGPVSPVSARALERAIDRAEASGDRALVIEVDTPGGLETSMRDMVKRMLASRVPVITWVTPGGARAASAGVFVVMAGDVAAMSPGTNIGAATPINMQGPMDSTLARKATNDAAAFARTVAAQRGRNAVWAEEAVRHAVAASDSEAVALHVVDFEASTLAELLALADGRTWRRGDVRQTLHTKGLPVDRMEPGFGERLLGLIADPNVAYILLMLGFYGLLFELQSPGAILPGVVGGICIILAFLAFSTLSVNYAGVALIALAILFFLAEIKVASHGMLAAGGVLSLLLGSVILFEGGGGGPRLSWAVIAGATLSTTAFFLVIIGAGLRAQARPVTTGTGALVGRTALVTEAQPPGVRVRVGGEYWNAVSSIPLAPGMEVEITGVDGLKLLVRPLAKEA</sequence>
<feature type="transmembrane region" description="Helical" evidence="5">
    <location>
        <begin position="274"/>
        <end position="292"/>
    </location>
</feature>
<comment type="subcellular location">
    <subcellularLocation>
        <location evidence="1">Membrane</location>
        <topology evidence="1">Multi-pass membrane protein</topology>
    </subcellularLocation>
</comment>
<comment type="caution">
    <text evidence="9">The sequence shown here is derived from an EMBL/GenBank/DDBJ whole genome shotgun (WGS) entry which is preliminary data.</text>
</comment>
<evidence type="ECO:0000256" key="2">
    <source>
        <dbReference type="ARBA" id="ARBA00022692"/>
    </source>
</evidence>
<evidence type="ECO:0000256" key="3">
    <source>
        <dbReference type="ARBA" id="ARBA00022989"/>
    </source>
</evidence>
<evidence type="ECO:0000256" key="4">
    <source>
        <dbReference type="ARBA" id="ARBA00023136"/>
    </source>
</evidence>
<dbReference type="InterPro" id="IPR029045">
    <property type="entry name" value="ClpP/crotonase-like_dom_sf"/>
</dbReference>
<reference evidence="9 10" key="1">
    <citation type="journal article" date="2019" name="Nat. Microbiol.">
        <title>Mediterranean grassland soil C-N compound turnover is dependent on rainfall and depth, and is mediated by genomically divergent microorganisms.</title>
        <authorList>
            <person name="Diamond S."/>
            <person name="Andeer P.F."/>
            <person name="Li Z."/>
            <person name="Crits-Christoph A."/>
            <person name="Burstein D."/>
            <person name="Anantharaman K."/>
            <person name="Lane K.R."/>
            <person name="Thomas B.C."/>
            <person name="Pan C."/>
            <person name="Northen T.R."/>
            <person name="Banfield J.F."/>
        </authorList>
    </citation>
    <scope>NUCLEOTIDE SEQUENCE [LARGE SCALE GENOMIC DNA]</scope>
    <source>
        <strain evidence="9">WS_11</strain>
    </source>
</reference>
<evidence type="ECO:0000259" key="6">
    <source>
        <dbReference type="Pfam" id="PF01957"/>
    </source>
</evidence>